<dbReference type="GO" id="GO:0002183">
    <property type="term" value="P:cytoplasmic translational initiation"/>
    <property type="evidence" value="ECO:0007669"/>
    <property type="project" value="UniProtKB-ARBA"/>
</dbReference>
<evidence type="ECO:0000256" key="6">
    <source>
        <dbReference type="ARBA" id="ARBA00022989"/>
    </source>
</evidence>
<keyword evidence="12" id="KW-1185">Reference proteome</keyword>
<dbReference type="Proteomes" id="UP000515135">
    <property type="component" value="Unplaced"/>
</dbReference>
<evidence type="ECO:0000256" key="2">
    <source>
        <dbReference type="ARBA" id="ARBA00007514"/>
    </source>
</evidence>
<organism evidence="12 13">
    <name type="scientific">Branchiostoma belcheri</name>
    <name type="common">Amphioxus</name>
    <dbReference type="NCBI Taxonomy" id="7741"/>
    <lineage>
        <taxon>Eukaryota</taxon>
        <taxon>Metazoa</taxon>
        <taxon>Chordata</taxon>
        <taxon>Cephalochordata</taxon>
        <taxon>Leptocardii</taxon>
        <taxon>Amphioxiformes</taxon>
        <taxon>Branchiostomatidae</taxon>
        <taxon>Branchiostoma</taxon>
    </lineage>
</organism>
<dbReference type="GO" id="GO:0005789">
    <property type="term" value="C:endoplasmic reticulum membrane"/>
    <property type="evidence" value="ECO:0007669"/>
    <property type="project" value="UniProtKB-SubCell"/>
</dbReference>
<gene>
    <name evidence="13" type="primary">LOC109466659</name>
</gene>
<feature type="region of interest" description="Disordered" evidence="9">
    <location>
        <begin position="554"/>
        <end position="579"/>
    </location>
</feature>
<sequence>MASGKMSADTARLPRIEMLLYFLGFCGPAFYSIYVVYVLSKEMEDTLFEDLELDQSSFLPFLGRKKDIADFEWVFWQTHLKEGLVFCFVGHIVVSRLMSMFLSKYRREAYLAYSFLCLYLVLGWKPLCVLLAHCMVFYAAALLRSALLCWGVGIFIVATLNSSLFKVLQYTLSGEDESTYYLLLFTAAMSILRQLSFSLEVCKLRRDQKAYSLFDFLLFNFYIPLFFNGPVITYNTFHEYIKHPILLDKTRLERVAWCACRVTIWAIITEAAYHLLYFCELEQQISILENLPLMEVTGIGYLHVQFFHVKYMVLYGFSSTIAMLDGIEPPMFPRCVSALYTFTAMWRYFDNGLHTFLVRYIYIPLGGSHKGIVRQLLASAACFGMVCYWHGGQYYLIAWGLLNWTGIVVESTGAIIAKTATVQHYTSQLSPQNQRRLKALCNAPILAFLILFNLVFLGGTSAGYVYFDKFFISGFPFVTVKLLASIKDMASTEEAEAEAGAKAPKKNVSYPLRILYCGECTLPVEYCEYMPNNDKCKAWLEKNLPSEFGKLYLSEKPPEGGDTGDTDKKGRQKRGGRGNIKIKKKAEPQGVTIARVQRNKKKYVTRIRGLATYDIDLEQARKFFANRFACGASRTDEDEIVIQGDVTDDIFDVIPEKWPEIDEDNIDDLGDQKR</sequence>
<keyword evidence="7 10" id="KW-0472">Membrane</keyword>
<feature type="transmembrane region" description="Helical" evidence="10">
    <location>
        <begin position="110"/>
        <end position="139"/>
    </location>
</feature>
<dbReference type="InterPro" id="IPR048517">
    <property type="entry name" value="DENR_N"/>
</dbReference>
<comment type="similarity">
    <text evidence="8">Belongs to the membrane-bound acyltransferase family. HHAT subfamily.</text>
</comment>
<evidence type="ECO:0000259" key="11">
    <source>
        <dbReference type="PROSITE" id="PS50296"/>
    </source>
</evidence>
<comment type="subcellular location">
    <subcellularLocation>
        <location evidence="1">Endoplasmic reticulum membrane</location>
        <topology evidence="1">Multi-pass membrane protein</topology>
    </subcellularLocation>
</comment>
<dbReference type="PANTHER" id="PTHR13285">
    <property type="entry name" value="ACYLTRANSFERASE"/>
    <property type="match status" value="1"/>
</dbReference>
<evidence type="ECO:0000256" key="4">
    <source>
        <dbReference type="ARBA" id="ARBA00022540"/>
    </source>
</evidence>
<feature type="transmembrane region" description="Helical" evidence="10">
    <location>
        <begin position="437"/>
        <end position="458"/>
    </location>
</feature>
<dbReference type="InterPro" id="IPR005873">
    <property type="entry name" value="DENR_eukaryotes"/>
</dbReference>
<dbReference type="PROSITE" id="PS50296">
    <property type="entry name" value="SUI1"/>
    <property type="match status" value="1"/>
</dbReference>
<reference evidence="13" key="1">
    <citation type="submission" date="2025-08" db="UniProtKB">
        <authorList>
            <consortium name="RefSeq"/>
        </authorList>
    </citation>
    <scope>IDENTIFICATION</scope>
    <source>
        <tissue evidence="13">Gonad</tissue>
    </source>
</reference>
<protein>
    <recommendedName>
        <fullName evidence="3">Density-regulated protein</fullName>
    </recommendedName>
</protein>
<dbReference type="GeneID" id="109466659"/>
<name>A0A6P4YRU5_BRABE</name>
<dbReference type="InterPro" id="IPR001950">
    <property type="entry name" value="SUI1"/>
</dbReference>
<dbReference type="Pfam" id="PF03062">
    <property type="entry name" value="MBOAT"/>
    <property type="match status" value="1"/>
</dbReference>
<dbReference type="NCBIfam" id="TIGR01159">
    <property type="entry name" value="DRP1"/>
    <property type="match status" value="1"/>
</dbReference>
<evidence type="ECO:0000256" key="7">
    <source>
        <dbReference type="ARBA" id="ARBA00023136"/>
    </source>
</evidence>
<feature type="compositionally biased region" description="Basic residues" evidence="9">
    <location>
        <begin position="570"/>
        <end position="579"/>
    </location>
</feature>
<dbReference type="OrthoDB" id="420606at2759"/>
<dbReference type="Pfam" id="PF21023">
    <property type="entry name" value="DENR_N"/>
    <property type="match status" value="1"/>
</dbReference>
<dbReference type="InterPro" id="IPR004299">
    <property type="entry name" value="MBOAT_fam"/>
</dbReference>
<dbReference type="SUPFAM" id="SSF55159">
    <property type="entry name" value="eIF1-like"/>
    <property type="match status" value="1"/>
</dbReference>
<feature type="transmembrane region" description="Helical" evidence="10">
    <location>
        <begin position="180"/>
        <end position="199"/>
    </location>
</feature>
<keyword evidence="4" id="KW-0396">Initiation factor</keyword>
<evidence type="ECO:0000256" key="8">
    <source>
        <dbReference type="ARBA" id="ARBA00038268"/>
    </source>
</evidence>
<dbReference type="InterPro" id="IPR046447">
    <property type="entry name" value="DENR_C"/>
</dbReference>
<dbReference type="GO" id="GO:0003743">
    <property type="term" value="F:translation initiation factor activity"/>
    <property type="evidence" value="ECO:0007669"/>
    <property type="project" value="UniProtKB-KW"/>
</dbReference>
<dbReference type="GO" id="GO:0016409">
    <property type="term" value="F:palmitoyltransferase activity"/>
    <property type="evidence" value="ECO:0007669"/>
    <property type="project" value="TreeGrafter"/>
</dbReference>
<feature type="domain" description="SUI1" evidence="11">
    <location>
        <begin position="591"/>
        <end position="658"/>
    </location>
</feature>
<dbReference type="KEGG" id="bbel:109466659"/>
<dbReference type="InterPro" id="IPR036877">
    <property type="entry name" value="SUI1_dom_sf"/>
</dbReference>
<dbReference type="AlphaFoldDB" id="A0A6P4YRU5"/>
<dbReference type="Pfam" id="PF01253">
    <property type="entry name" value="SUI1"/>
    <property type="match status" value="1"/>
</dbReference>
<evidence type="ECO:0000256" key="5">
    <source>
        <dbReference type="ARBA" id="ARBA00022692"/>
    </source>
</evidence>
<evidence type="ECO:0000256" key="10">
    <source>
        <dbReference type="SAM" id="Phobius"/>
    </source>
</evidence>
<comment type="similarity">
    <text evidence="2">Belongs to the DENR family.</text>
</comment>
<dbReference type="PANTHER" id="PTHR13285:SF18">
    <property type="entry name" value="PROTEIN-CYSTEINE N-PALMITOYLTRANSFERASE RASP"/>
    <property type="match status" value="1"/>
</dbReference>
<keyword evidence="5 10" id="KW-0812">Transmembrane</keyword>
<evidence type="ECO:0000313" key="12">
    <source>
        <dbReference type="Proteomes" id="UP000515135"/>
    </source>
</evidence>
<evidence type="ECO:0000256" key="1">
    <source>
        <dbReference type="ARBA" id="ARBA00004477"/>
    </source>
</evidence>
<dbReference type="FunFam" id="3.30.780.10:FF:000004">
    <property type="entry name" value="density-regulated protein-like"/>
    <property type="match status" value="1"/>
</dbReference>
<keyword evidence="4" id="KW-0648">Protein biosynthesis</keyword>
<feature type="transmembrane region" description="Helical" evidence="10">
    <location>
        <begin position="145"/>
        <end position="168"/>
    </location>
</feature>
<evidence type="ECO:0000256" key="9">
    <source>
        <dbReference type="SAM" id="MobiDB-lite"/>
    </source>
</evidence>
<keyword evidence="6 10" id="KW-1133">Transmembrane helix</keyword>
<feature type="transmembrane region" description="Helical" evidence="10">
    <location>
        <begin position="211"/>
        <end position="234"/>
    </location>
</feature>
<dbReference type="RefSeq" id="XP_019619951.1">
    <property type="nucleotide sequence ID" value="XM_019764392.1"/>
</dbReference>
<dbReference type="CDD" id="cd11607">
    <property type="entry name" value="DENR_C"/>
    <property type="match status" value="1"/>
</dbReference>
<dbReference type="Gene3D" id="3.30.780.10">
    <property type="entry name" value="SUI1-like domain"/>
    <property type="match status" value="1"/>
</dbReference>
<accession>A0A6P4YRU5</accession>
<evidence type="ECO:0000256" key="3">
    <source>
        <dbReference type="ARBA" id="ARBA00021664"/>
    </source>
</evidence>
<feature type="transmembrane region" description="Helical" evidence="10">
    <location>
        <begin position="397"/>
        <end position="417"/>
    </location>
</feature>
<proteinExistence type="inferred from homology"/>
<evidence type="ECO:0000313" key="13">
    <source>
        <dbReference type="RefSeq" id="XP_019619951.1"/>
    </source>
</evidence>
<dbReference type="InterPro" id="IPR051085">
    <property type="entry name" value="MB_O-acyltransferase"/>
</dbReference>
<feature type="transmembrane region" description="Helical" evidence="10">
    <location>
        <begin position="20"/>
        <end position="39"/>
    </location>
</feature>